<evidence type="ECO:0000313" key="2">
    <source>
        <dbReference type="Proteomes" id="UP001204142"/>
    </source>
</evidence>
<protein>
    <submittedName>
        <fullName evidence="1">Type VI secretion system baseplate subunit TssK</fullName>
    </submittedName>
</protein>
<evidence type="ECO:0000313" key="1">
    <source>
        <dbReference type="EMBL" id="MCQ8895464.1"/>
    </source>
</evidence>
<name>A0ABT1WGB9_9BURK</name>
<keyword evidence="2" id="KW-1185">Reference proteome</keyword>
<dbReference type="InterPro" id="IPR010263">
    <property type="entry name" value="T6SS_TssK"/>
</dbReference>
<dbReference type="NCBIfam" id="TIGR03353">
    <property type="entry name" value="VI_chp_4"/>
    <property type="match status" value="1"/>
</dbReference>
<organism evidence="1 2">
    <name type="scientific">Limnobacter humi</name>
    <dbReference type="NCBI Taxonomy" id="1778671"/>
    <lineage>
        <taxon>Bacteria</taxon>
        <taxon>Pseudomonadati</taxon>
        <taxon>Pseudomonadota</taxon>
        <taxon>Betaproteobacteria</taxon>
        <taxon>Burkholderiales</taxon>
        <taxon>Burkholderiaceae</taxon>
        <taxon>Limnobacter</taxon>
    </lineage>
</organism>
<dbReference type="RefSeq" id="WP_256763142.1">
    <property type="nucleotide sequence ID" value="NZ_JANIGO010000001.1"/>
</dbReference>
<gene>
    <name evidence="1" type="primary">tssK</name>
    <name evidence="1" type="ORF">NQT62_03295</name>
</gene>
<dbReference type="Pfam" id="PF05936">
    <property type="entry name" value="T6SS_VasE"/>
    <property type="match status" value="1"/>
</dbReference>
<accession>A0ABT1WGB9</accession>
<reference evidence="1 2" key="1">
    <citation type="submission" date="2022-07" db="EMBL/GenBank/DDBJ databases">
        <authorList>
            <person name="Xamxidin M."/>
            <person name="Wu M."/>
        </authorList>
    </citation>
    <scope>NUCLEOTIDE SEQUENCE [LARGE SCALE GENOMIC DNA]</scope>
    <source>
        <strain evidence="1 2">NBRC 111650</strain>
    </source>
</reference>
<proteinExistence type="predicted"/>
<sequence length="447" mass="50222">MTKNNPVLWTEGLFLLPQHFQQQERYLLTQIQSRLRDFQAHVHGFTDLELDNAALQAGQISILRATGYFADGTRFDIPSEAAAPASLELPDHLPSQIIWLALPSPHPLESHLAVDNQTGRYNMVQADVRNVSAPDGLLDTLELGQLCLRLMRDDEPRQGYICLPVVLVKSVEDRHVHLDTTYIAPHLNCRTQPNIQRYCNSVLGLLGNRIEHLKNRSFRTNSHSSSELGDFLLLQSCMAHHLSLSHLIQRPTLHPELLYLHFLQCLGSLCVHSHVQIGLNFQPHYLHDDLALSFQQLVDAISEALSVTHDQRVHAIPLQAKGNGVYLANITDPGLISTAHFVLTIRADVPDALIRERFPSTVKIGPADRLRDLVNLNLPGVRLKHLNSAPPALPYYADHLYYQLETRSDVLWKQLPETGHLALHCAGEFPGLRLELWAIQAPGEQST</sequence>
<dbReference type="PANTHER" id="PTHR35566">
    <property type="entry name" value="BLR3599 PROTEIN"/>
    <property type="match status" value="1"/>
</dbReference>
<comment type="caution">
    <text evidence="1">The sequence shown here is derived from an EMBL/GenBank/DDBJ whole genome shotgun (WGS) entry which is preliminary data.</text>
</comment>
<dbReference type="Proteomes" id="UP001204142">
    <property type="component" value="Unassembled WGS sequence"/>
</dbReference>
<dbReference type="EMBL" id="JANIGO010000001">
    <property type="protein sequence ID" value="MCQ8895464.1"/>
    <property type="molecule type" value="Genomic_DNA"/>
</dbReference>
<dbReference type="PANTHER" id="PTHR35566:SF1">
    <property type="entry name" value="TYPE VI SECRETION SYSTEM BASEPLATE COMPONENT TSSK1"/>
    <property type="match status" value="1"/>
</dbReference>